<evidence type="ECO:0008006" key="4">
    <source>
        <dbReference type="Google" id="ProtNLM"/>
    </source>
</evidence>
<protein>
    <recommendedName>
        <fullName evidence="4">GNAT family N-acetyltransferase</fullName>
    </recommendedName>
</protein>
<reference evidence="2 3" key="1">
    <citation type="submission" date="2022-06" db="EMBL/GenBank/DDBJ databases">
        <title>Actinoplanes abujensis sp. nov., isolated from Nigerian arid soil.</title>
        <authorList>
            <person name="Ding P."/>
        </authorList>
    </citation>
    <scope>NUCLEOTIDE SEQUENCE [LARGE SCALE GENOMIC DNA]</scope>
    <source>
        <strain evidence="3">TRM88002</strain>
    </source>
</reference>
<feature type="compositionally biased region" description="Basic and acidic residues" evidence="1">
    <location>
        <begin position="158"/>
        <end position="167"/>
    </location>
</feature>
<feature type="compositionally biased region" description="Polar residues" evidence="1">
    <location>
        <begin position="180"/>
        <end position="191"/>
    </location>
</feature>
<dbReference type="RefSeq" id="WP_251798748.1">
    <property type="nucleotide sequence ID" value="NZ_JAMQOL010000017.1"/>
</dbReference>
<feature type="region of interest" description="Disordered" evidence="1">
    <location>
        <begin position="158"/>
        <end position="191"/>
    </location>
</feature>
<dbReference type="SUPFAM" id="SSF55729">
    <property type="entry name" value="Acyl-CoA N-acyltransferases (Nat)"/>
    <property type="match status" value="1"/>
</dbReference>
<sequence length="191" mass="20910">MPWEASKPSRPPSHPVALKPLARGDRAVLDHLGQLYRYDLSDAYALLPNADGSFNFRELDRFRLADDPKRRAWLITAAGHTAGFVLTGPGEPDGTSITAFFVVRALRRTGVGREAAVRAIGEFPGRWVIGFQRYNPGVETFWTRVATDVAGDRWTIHDGPAPDDRPPDTFVTFTTQGTTRSAGPDSTASTS</sequence>
<dbReference type="Gene3D" id="3.40.630.30">
    <property type="match status" value="1"/>
</dbReference>
<gene>
    <name evidence="2" type="ORF">LXN57_14880</name>
</gene>
<evidence type="ECO:0000256" key="1">
    <source>
        <dbReference type="SAM" id="MobiDB-lite"/>
    </source>
</evidence>
<dbReference type="EMBL" id="JAMQOL010000017">
    <property type="protein sequence ID" value="MCM4078854.1"/>
    <property type="molecule type" value="Genomic_DNA"/>
</dbReference>
<accession>A0ABT0XYK5</accession>
<keyword evidence="3" id="KW-1185">Reference proteome</keyword>
<comment type="caution">
    <text evidence="2">The sequence shown here is derived from an EMBL/GenBank/DDBJ whole genome shotgun (WGS) entry which is preliminary data.</text>
</comment>
<name>A0ABT0XYK5_9ACTN</name>
<feature type="compositionally biased region" description="Low complexity" evidence="1">
    <location>
        <begin position="169"/>
        <end position="179"/>
    </location>
</feature>
<dbReference type="InterPro" id="IPR016181">
    <property type="entry name" value="Acyl_CoA_acyltransferase"/>
</dbReference>
<evidence type="ECO:0000313" key="2">
    <source>
        <dbReference type="EMBL" id="MCM4078854.1"/>
    </source>
</evidence>
<proteinExistence type="predicted"/>
<organism evidence="2 3">
    <name type="scientific">Paractinoplanes hotanensis</name>
    <dbReference type="NCBI Taxonomy" id="2906497"/>
    <lineage>
        <taxon>Bacteria</taxon>
        <taxon>Bacillati</taxon>
        <taxon>Actinomycetota</taxon>
        <taxon>Actinomycetes</taxon>
        <taxon>Micromonosporales</taxon>
        <taxon>Micromonosporaceae</taxon>
        <taxon>Paractinoplanes</taxon>
    </lineage>
</organism>
<dbReference type="Proteomes" id="UP001523216">
    <property type="component" value="Unassembled WGS sequence"/>
</dbReference>
<evidence type="ECO:0000313" key="3">
    <source>
        <dbReference type="Proteomes" id="UP001523216"/>
    </source>
</evidence>